<evidence type="ECO:0000313" key="2">
    <source>
        <dbReference type="Proteomes" id="UP000198356"/>
    </source>
</evidence>
<name>A0A239DBT1_9BACT</name>
<sequence length="128" mass="14399">MSPGDVRKFKRGSGNAVVIGHGLWASRQGKWIHIHLTGPDDSHTTVTNNPESVRFHRTLFRDLRRTLIKQGCWSFGEEGAETLDGAGHAPDPRYAHKDEAIAARYRPIQLRGEGLSASEIVLRDRERF</sequence>
<dbReference type="Proteomes" id="UP000198356">
    <property type="component" value="Unassembled WGS sequence"/>
</dbReference>
<dbReference type="AlphaFoldDB" id="A0A239DBT1"/>
<dbReference type="RefSeq" id="WP_142988162.1">
    <property type="nucleotide sequence ID" value="NZ_FZOU01000001.1"/>
</dbReference>
<accession>A0A239DBT1</accession>
<protein>
    <submittedName>
        <fullName evidence="1">Uncharacterized protein</fullName>
    </submittedName>
</protein>
<reference evidence="1 2" key="1">
    <citation type="submission" date="2017-06" db="EMBL/GenBank/DDBJ databases">
        <authorList>
            <person name="Kim H.J."/>
            <person name="Triplett B.A."/>
        </authorList>
    </citation>
    <scope>NUCLEOTIDE SEQUENCE [LARGE SCALE GENOMIC DNA]</scope>
    <source>
        <strain evidence="1 2">DSM 18704</strain>
    </source>
</reference>
<keyword evidence="2" id="KW-1185">Reference proteome</keyword>
<proteinExistence type="predicted"/>
<evidence type="ECO:0000313" key="1">
    <source>
        <dbReference type="EMBL" id="SNS29866.1"/>
    </source>
</evidence>
<gene>
    <name evidence="1" type="ORF">SAMN05421770_101393</name>
</gene>
<dbReference type="EMBL" id="FZOU01000001">
    <property type="protein sequence ID" value="SNS29866.1"/>
    <property type="molecule type" value="Genomic_DNA"/>
</dbReference>
<organism evidence="1 2">
    <name type="scientific">Granulicella rosea</name>
    <dbReference type="NCBI Taxonomy" id="474952"/>
    <lineage>
        <taxon>Bacteria</taxon>
        <taxon>Pseudomonadati</taxon>
        <taxon>Acidobacteriota</taxon>
        <taxon>Terriglobia</taxon>
        <taxon>Terriglobales</taxon>
        <taxon>Acidobacteriaceae</taxon>
        <taxon>Granulicella</taxon>
    </lineage>
</organism>